<evidence type="ECO:0000259" key="2">
    <source>
        <dbReference type="Pfam" id="PF13324"/>
    </source>
</evidence>
<sequence>MSALAEGSTQQQLQWLAAKADAQLQATAAIKPHVPPQWQLMSWATPSDSLKVALSVMLTAANSISGSSTRFTLLFKTAPPPEITAGMVNEMGSLSDHLASSLAVALAPEQGVSPSLAVAIIGAVRAVQVALLELVKSVAAGPSTEPEWNHLTGALWEACKGVAEVPTTNKLAVRMQLMCVSMSIKDTIDEFKAALEAAEAADGGLSGEVSALSISGSADNQSHEPGKTADSARDEAVDSFDDLVDYMDGEGADEDAMSPAEAEAAAAVVELLRTSRACIKTANDAMAAATGSGAARGVMAWAGPLCEEVQSLAEQVGDVGMALYPPMEGAAVVAAADGFGARVTACLDKVDAAQERDAAAVEHLRGVLTERLDAKPTRATRLSPANRCRKAAAATADGGSCG</sequence>
<comment type="caution">
    <text evidence="3">The sequence shown here is derived from an EMBL/GenBank/DDBJ whole genome shotgun (WGS) entry which is preliminary data.</text>
</comment>
<proteinExistence type="predicted"/>
<evidence type="ECO:0000256" key="1">
    <source>
        <dbReference type="SAM" id="MobiDB-lite"/>
    </source>
</evidence>
<dbReference type="Proteomes" id="UP000664859">
    <property type="component" value="Unassembled WGS sequence"/>
</dbReference>
<feature type="compositionally biased region" description="Basic and acidic residues" evidence="1">
    <location>
        <begin position="221"/>
        <end position="234"/>
    </location>
</feature>
<gene>
    <name evidence="3" type="ORF">JKP88DRAFT_353026</name>
</gene>
<feature type="region of interest" description="Disordered" evidence="1">
    <location>
        <begin position="215"/>
        <end position="234"/>
    </location>
</feature>
<feature type="domain" description="Cyclin-D1-binding protein 1-like N-terminal" evidence="2">
    <location>
        <begin position="60"/>
        <end position="196"/>
    </location>
</feature>
<keyword evidence="4" id="KW-1185">Reference proteome</keyword>
<organism evidence="3 4">
    <name type="scientific">Tribonema minus</name>
    <dbReference type="NCBI Taxonomy" id="303371"/>
    <lineage>
        <taxon>Eukaryota</taxon>
        <taxon>Sar</taxon>
        <taxon>Stramenopiles</taxon>
        <taxon>Ochrophyta</taxon>
        <taxon>PX clade</taxon>
        <taxon>Xanthophyceae</taxon>
        <taxon>Tribonematales</taxon>
        <taxon>Tribonemataceae</taxon>
        <taxon>Tribonema</taxon>
    </lineage>
</organism>
<dbReference type="Pfam" id="PF13324">
    <property type="entry name" value="GCIP_N"/>
    <property type="match status" value="1"/>
</dbReference>
<dbReference type="EMBL" id="JAFCMP010000048">
    <property type="protein sequence ID" value="KAG5189521.1"/>
    <property type="molecule type" value="Genomic_DNA"/>
</dbReference>
<dbReference type="InterPro" id="IPR026907">
    <property type="entry name" value="GCIP-like"/>
</dbReference>
<protein>
    <submittedName>
        <fullName evidence="3">Grap2 and cyclin-D-interacting-domain-containing protein</fullName>
    </submittedName>
</protein>
<dbReference type="AlphaFoldDB" id="A0A836CN71"/>
<dbReference type="GO" id="GO:0005634">
    <property type="term" value="C:nucleus"/>
    <property type="evidence" value="ECO:0007669"/>
    <property type="project" value="TreeGrafter"/>
</dbReference>
<evidence type="ECO:0000313" key="4">
    <source>
        <dbReference type="Proteomes" id="UP000664859"/>
    </source>
</evidence>
<dbReference type="PANTHER" id="PTHR15492:SF1">
    <property type="entry name" value="CYCLIN-D1-BINDING PROTEIN 1"/>
    <property type="match status" value="1"/>
</dbReference>
<name>A0A836CN71_9STRA</name>
<dbReference type="InterPro" id="IPR049317">
    <property type="entry name" value="GCIP-like_N"/>
</dbReference>
<accession>A0A836CN71</accession>
<reference evidence="3" key="1">
    <citation type="submission" date="2021-02" db="EMBL/GenBank/DDBJ databases">
        <title>First Annotated Genome of the Yellow-green Alga Tribonema minus.</title>
        <authorList>
            <person name="Mahan K.M."/>
        </authorList>
    </citation>
    <scope>NUCLEOTIDE SEQUENCE</scope>
    <source>
        <strain evidence="3">UTEX B ZZ1240</strain>
    </source>
</reference>
<dbReference type="Gene3D" id="1.20.1410.10">
    <property type="entry name" value="I/LWEQ domain"/>
    <property type="match status" value="1"/>
</dbReference>
<evidence type="ECO:0000313" key="3">
    <source>
        <dbReference type="EMBL" id="KAG5189521.1"/>
    </source>
</evidence>
<dbReference type="PANTHER" id="PTHR15492">
    <property type="entry name" value="CYCLIN D1-BINDING PROTEIN 1"/>
    <property type="match status" value="1"/>
</dbReference>
<dbReference type="Gene3D" id="1.20.1420.10">
    <property type="entry name" value="Talin, central domain"/>
    <property type="match status" value="1"/>
</dbReference>